<keyword evidence="1" id="KW-0880">Kelch repeat</keyword>
<dbReference type="Pfam" id="PF24681">
    <property type="entry name" value="Kelch_KLHDC2_KLHL20_DRC7"/>
    <property type="match status" value="1"/>
</dbReference>
<dbReference type="eggNOG" id="KOG0379">
    <property type="taxonomic scope" value="Eukaryota"/>
</dbReference>
<dbReference type="Gene3D" id="2.120.10.80">
    <property type="entry name" value="Kelch-type beta propeller"/>
    <property type="match status" value="1"/>
</dbReference>
<keyword evidence="4" id="KW-1185">Reference proteome</keyword>
<organism evidence="3 4">
    <name type="scientific">Ichthyophthirius multifiliis</name>
    <name type="common">White spot disease agent</name>
    <name type="synonym">Ich</name>
    <dbReference type="NCBI Taxonomy" id="5932"/>
    <lineage>
        <taxon>Eukaryota</taxon>
        <taxon>Sar</taxon>
        <taxon>Alveolata</taxon>
        <taxon>Ciliophora</taxon>
        <taxon>Intramacronucleata</taxon>
        <taxon>Oligohymenophorea</taxon>
        <taxon>Hymenostomatida</taxon>
        <taxon>Ophryoglenina</taxon>
        <taxon>Ichthyophthirius</taxon>
    </lineage>
</organism>
<keyword evidence="2" id="KW-0677">Repeat</keyword>
<dbReference type="AlphaFoldDB" id="G0QQZ5"/>
<evidence type="ECO:0008006" key="5">
    <source>
        <dbReference type="Google" id="ProtNLM"/>
    </source>
</evidence>
<evidence type="ECO:0000313" key="4">
    <source>
        <dbReference type="Proteomes" id="UP000008983"/>
    </source>
</evidence>
<dbReference type="PANTHER" id="PTHR46093:SF18">
    <property type="entry name" value="FIBRONECTIN TYPE-III DOMAIN-CONTAINING PROTEIN"/>
    <property type="match status" value="1"/>
</dbReference>
<dbReference type="PANTHER" id="PTHR46093">
    <property type="entry name" value="ACYL-COA-BINDING DOMAIN-CONTAINING PROTEIN 5"/>
    <property type="match status" value="1"/>
</dbReference>
<dbReference type="RefSeq" id="XP_004035846.1">
    <property type="nucleotide sequence ID" value="XM_004035798.1"/>
</dbReference>
<gene>
    <name evidence="3" type="ORF">IMG5_086140</name>
</gene>
<evidence type="ECO:0000313" key="3">
    <source>
        <dbReference type="EMBL" id="EGR32360.1"/>
    </source>
</evidence>
<dbReference type="STRING" id="857967.G0QQZ5"/>
<proteinExistence type="predicted"/>
<protein>
    <recommendedName>
        <fullName evidence="5">Kelch motif family protein</fullName>
    </recommendedName>
</protein>
<dbReference type="SUPFAM" id="SSF117281">
    <property type="entry name" value="Kelch motif"/>
    <property type="match status" value="1"/>
</dbReference>
<dbReference type="EMBL" id="GL983699">
    <property type="protein sequence ID" value="EGR32360.1"/>
    <property type="molecule type" value="Genomic_DNA"/>
</dbReference>
<dbReference type="OrthoDB" id="10251809at2759"/>
<evidence type="ECO:0000256" key="1">
    <source>
        <dbReference type="ARBA" id="ARBA00022441"/>
    </source>
</evidence>
<name>G0QQZ5_ICHMU</name>
<dbReference type="InterPro" id="IPR015915">
    <property type="entry name" value="Kelch-typ_b-propeller"/>
</dbReference>
<accession>G0QQZ5</accession>
<dbReference type="GeneID" id="14908523"/>
<dbReference type="Proteomes" id="UP000008983">
    <property type="component" value="Unassembled WGS sequence"/>
</dbReference>
<sequence>MSKNYIDTDVQMSFQKILATGYIPAPRNNHVSSFIQSRGLAFIHGGYDKKSEYNDAYTFNLKEKKWEKVKIQLKNPDSLRFVGHQSLHFPFDHCNNNVMMFGGWDGSKYTNQIIVINIQTNQVRQSNYSENVQSLDIGHQKNTKSTLEGKLFMQQDSPQKKQNVDNDLGLSNADQHEIQIKKLQQPNQLCPPGVRDHTLVYDYTKNQVVLFGGWDSFKFQFGCNEYNFLWTLDSSIFLAQINFIKNKMKRMELAQSKNFRRYTFRKKRSYMYFFIKSLQFNNFWRNSWIQQISKRFLLT</sequence>
<reference evidence="3 4" key="1">
    <citation type="submission" date="2011-07" db="EMBL/GenBank/DDBJ databases">
        <authorList>
            <person name="Coyne R."/>
            <person name="Brami D."/>
            <person name="Johnson J."/>
            <person name="Hostetler J."/>
            <person name="Hannick L."/>
            <person name="Clark T."/>
            <person name="Cassidy-Hanley D."/>
            <person name="Inman J."/>
        </authorList>
    </citation>
    <scope>NUCLEOTIDE SEQUENCE [LARGE SCALE GENOMIC DNA]</scope>
    <source>
        <strain evidence="3 4">G5</strain>
    </source>
</reference>
<dbReference type="InParanoid" id="G0QQZ5"/>
<evidence type="ECO:0000256" key="2">
    <source>
        <dbReference type="ARBA" id="ARBA00022737"/>
    </source>
</evidence>